<gene>
    <name evidence="10" type="primary">dib_3</name>
    <name evidence="10" type="ORF">TNIN_68391</name>
</gene>
<dbReference type="InterPro" id="IPR017972">
    <property type="entry name" value="Cyt_P450_CS"/>
</dbReference>
<dbReference type="PANTHER" id="PTHR24279">
    <property type="entry name" value="CYTOCHROME P450"/>
    <property type="match status" value="1"/>
</dbReference>
<feature type="region of interest" description="Disordered" evidence="9">
    <location>
        <begin position="68"/>
        <end position="90"/>
    </location>
</feature>
<dbReference type="GO" id="GO:0020037">
    <property type="term" value="F:heme binding"/>
    <property type="evidence" value="ECO:0007669"/>
    <property type="project" value="InterPro"/>
</dbReference>
<dbReference type="InterPro" id="IPR050479">
    <property type="entry name" value="CYP11_CYP27_families"/>
</dbReference>
<evidence type="ECO:0000256" key="5">
    <source>
        <dbReference type="ARBA" id="ARBA00023002"/>
    </source>
</evidence>
<dbReference type="PANTHER" id="PTHR24279:SF120">
    <property type="entry name" value="CYTOCHROME P450"/>
    <property type="match status" value="1"/>
</dbReference>
<evidence type="ECO:0000256" key="3">
    <source>
        <dbReference type="ARBA" id="ARBA00022617"/>
    </source>
</evidence>
<dbReference type="AlphaFoldDB" id="A0A8X7CJ07"/>
<dbReference type="Pfam" id="PF00067">
    <property type="entry name" value="p450"/>
    <property type="match status" value="1"/>
</dbReference>
<evidence type="ECO:0000313" key="11">
    <source>
        <dbReference type="Proteomes" id="UP000886998"/>
    </source>
</evidence>
<evidence type="ECO:0000256" key="8">
    <source>
        <dbReference type="RuleBase" id="RU000461"/>
    </source>
</evidence>
<name>A0A8X7CJ07_9ARAC</name>
<dbReference type="OrthoDB" id="6509692at2759"/>
<dbReference type="InterPro" id="IPR036396">
    <property type="entry name" value="Cyt_P450_sf"/>
</dbReference>
<comment type="similarity">
    <text evidence="2 8">Belongs to the cytochrome P450 family.</text>
</comment>
<keyword evidence="7 8" id="KW-0503">Monooxygenase</keyword>
<feature type="compositionally biased region" description="Polar residues" evidence="9">
    <location>
        <begin position="69"/>
        <end position="81"/>
    </location>
</feature>
<accession>A0A8X7CJ07</accession>
<reference evidence="10" key="1">
    <citation type="submission" date="2020-08" db="EMBL/GenBank/DDBJ databases">
        <title>Multicomponent nature underlies the extraordinary mechanical properties of spider dragline silk.</title>
        <authorList>
            <person name="Kono N."/>
            <person name="Nakamura H."/>
            <person name="Mori M."/>
            <person name="Yoshida Y."/>
            <person name="Ohtoshi R."/>
            <person name="Malay A.D."/>
            <person name="Moran D.A.P."/>
            <person name="Tomita M."/>
            <person name="Numata K."/>
            <person name="Arakawa K."/>
        </authorList>
    </citation>
    <scope>NUCLEOTIDE SEQUENCE</scope>
</reference>
<dbReference type="SUPFAM" id="SSF48264">
    <property type="entry name" value="Cytochrome P450"/>
    <property type="match status" value="1"/>
</dbReference>
<dbReference type="GO" id="GO:0004497">
    <property type="term" value="F:monooxygenase activity"/>
    <property type="evidence" value="ECO:0007669"/>
    <property type="project" value="UniProtKB-KW"/>
</dbReference>
<evidence type="ECO:0000313" key="10">
    <source>
        <dbReference type="EMBL" id="GFY68961.1"/>
    </source>
</evidence>
<keyword evidence="5 8" id="KW-0560">Oxidoreductase</keyword>
<dbReference type="GO" id="GO:0016705">
    <property type="term" value="F:oxidoreductase activity, acting on paired donors, with incorporation or reduction of molecular oxygen"/>
    <property type="evidence" value="ECO:0007669"/>
    <property type="project" value="InterPro"/>
</dbReference>
<feature type="non-terminal residue" evidence="10">
    <location>
        <position position="1"/>
    </location>
</feature>
<evidence type="ECO:0000256" key="1">
    <source>
        <dbReference type="ARBA" id="ARBA00001971"/>
    </source>
</evidence>
<dbReference type="EMBL" id="BMAV01017369">
    <property type="protein sequence ID" value="GFY68961.1"/>
    <property type="molecule type" value="Genomic_DNA"/>
</dbReference>
<evidence type="ECO:0000256" key="2">
    <source>
        <dbReference type="ARBA" id="ARBA00010617"/>
    </source>
</evidence>
<evidence type="ECO:0000256" key="9">
    <source>
        <dbReference type="SAM" id="MobiDB-lite"/>
    </source>
</evidence>
<dbReference type="PROSITE" id="PS00086">
    <property type="entry name" value="CYTOCHROME_P450"/>
    <property type="match status" value="1"/>
</dbReference>
<protein>
    <submittedName>
        <fullName evidence="10">Cytochrome P450 302a1, mitochondrial</fullName>
    </submittedName>
</protein>
<comment type="caution">
    <text evidence="10">The sequence shown here is derived from an EMBL/GenBank/DDBJ whole genome shotgun (WGS) entry which is preliminary data.</text>
</comment>
<dbReference type="Gene3D" id="1.10.630.10">
    <property type="entry name" value="Cytochrome P450"/>
    <property type="match status" value="1"/>
</dbReference>
<evidence type="ECO:0000256" key="4">
    <source>
        <dbReference type="ARBA" id="ARBA00022723"/>
    </source>
</evidence>
<dbReference type="InterPro" id="IPR001128">
    <property type="entry name" value="Cyt_P450"/>
</dbReference>
<keyword evidence="3 8" id="KW-0349">Heme</keyword>
<keyword evidence="4 8" id="KW-0479">Metal-binding</keyword>
<keyword evidence="11" id="KW-1185">Reference proteome</keyword>
<sequence length="90" mass="10670">MPFSHGVRRCVGQRFAEQEMRLCIIKIIQNFRVEYDGPEVGTIMRLSFIPDKPLNFKFIPRRKDEYQRLQGSTTENEQNESIPIIKDLKK</sequence>
<dbReference type="Proteomes" id="UP000886998">
    <property type="component" value="Unassembled WGS sequence"/>
</dbReference>
<dbReference type="GO" id="GO:0005506">
    <property type="term" value="F:iron ion binding"/>
    <property type="evidence" value="ECO:0007669"/>
    <property type="project" value="InterPro"/>
</dbReference>
<evidence type="ECO:0000256" key="7">
    <source>
        <dbReference type="ARBA" id="ARBA00023033"/>
    </source>
</evidence>
<organism evidence="10 11">
    <name type="scientific">Trichonephila inaurata madagascariensis</name>
    <dbReference type="NCBI Taxonomy" id="2747483"/>
    <lineage>
        <taxon>Eukaryota</taxon>
        <taxon>Metazoa</taxon>
        <taxon>Ecdysozoa</taxon>
        <taxon>Arthropoda</taxon>
        <taxon>Chelicerata</taxon>
        <taxon>Arachnida</taxon>
        <taxon>Araneae</taxon>
        <taxon>Araneomorphae</taxon>
        <taxon>Entelegynae</taxon>
        <taxon>Araneoidea</taxon>
        <taxon>Nephilidae</taxon>
        <taxon>Trichonephila</taxon>
        <taxon>Trichonephila inaurata</taxon>
    </lineage>
</organism>
<evidence type="ECO:0000256" key="6">
    <source>
        <dbReference type="ARBA" id="ARBA00023004"/>
    </source>
</evidence>
<comment type="cofactor">
    <cofactor evidence="1">
        <name>heme</name>
        <dbReference type="ChEBI" id="CHEBI:30413"/>
    </cofactor>
</comment>
<proteinExistence type="inferred from homology"/>
<keyword evidence="6 8" id="KW-0408">Iron</keyword>